<keyword evidence="3" id="KW-0597">Phosphoprotein</keyword>
<feature type="domain" description="Histidine kinase" evidence="7">
    <location>
        <begin position="227"/>
        <end position="445"/>
    </location>
</feature>
<comment type="catalytic activity">
    <reaction evidence="1">
        <text>ATP + protein L-histidine = ADP + protein N-phospho-L-histidine.</text>
        <dbReference type="EC" id="2.7.13.3"/>
    </reaction>
</comment>
<evidence type="ECO:0000256" key="3">
    <source>
        <dbReference type="ARBA" id="ARBA00022553"/>
    </source>
</evidence>
<dbReference type="Gene3D" id="3.30.450.40">
    <property type="match status" value="1"/>
</dbReference>
<keyword evidence="5" id="KW-0418">Kinase</keyword>
<dbReference type="GO" id="GO:0009927">
    <property type="term" value="F:histidine phosphotransfer kinase activity"/>
    <property type="evidence" value="ECO:0007669"/>
    <property type="project" value="TreeGrafter"/>
</dbReference>
<reference evidence="8 9" key="1">
    <citation type="journal article" date="2016" name="Nat. Commun.">
        <title>Thousands of microbial genomes shed light on interconnected biogeochemical processes in an aquifer system.</title>
        <authorList>
            <person name="Anantharaman K."/>
            <person name="Brown C.T."/>
            <person name="Hug L.A."/>
            <person name="Sharon I."/>
            <person name="Castelle C.J."/>
            <person name="Probst A.J."/>
            <person name="Thomas B.C."/>
            <person name="Singh A."/>
            <person name="Wilkins M.J."/>
            <person name="Karaoz U."/>
            <person name="Brodie E.L."/>
            <person name="Williams K.H."/>
            <person name="Hubbard S.S."/>
            <person name="Banfield J.F."/>
        </authorList>
    </citation>
    <scope>NUCLEOTIDE SEQUENCE [LARGE SCALE GENOMIC DNA]</scope>
</reference>
<dbReference type="GO" id="GO:0000155">
    <property type="term" value="F:phosphorelay sensor kinase activity"/>
    <property type="evidence" value="ECO:0007669"/>
    <property type="project" value="InterPro"/>
</dbReference>
<dbReference type="EMBL" id="MEXR01000059">
    <property type="protein sequence ID" value="OGD08358.1"/>
    <property type="molecule type" value="Genomic_DNA"/>
</dbReference>
<gene>
    <name evidence="8" type="ORF">A2397_03140</name>
</gene>
<dbReference type="CDD" id="cd16922">
    <property type="entry name" value="HATPase_EvgS-ArcB-TorS-like"/>
    <property type="match status" value="1"/>
</dbReference>
<sequence>MDDSQKAIQQANETLYKQNFELSVKNQTLSILRRLYDVSLTTADVTSTSQKIADAIVQELGFAVVMISLLDKNTKCLRPVAVSDSPEIREAMTKMGKTLDEINIPSDYENNLCITCIRNKSRQMTTNLLDILDPAVTQEVADEVGNIANIKTIIIYPLILGDEPIGVINVGLAKKVDDLSRAEKETLEQLIGLVTLAVDRAKLYQDLKEANIRLKQLDQLKDEFISVTSHELRAPMTAIKSYTWLVLNSKEGVLEPKAREHLDKVYQSTERLIHLVNEMLDVSRIESGRVQLHPESFDMRQLAETVKDEFAAKASEQGTELEVTSFGEVPLVIADREKVHQILENLVSNAIKFTQSGKITIHISQADQFVETAVTDTGEGISEDDQKKLFVKFGRLENSLIARSGTGSGLGLYICKQYVELHHGRIWFVSEAGKGSTFTFNLPLS</sequence>
<dbReference type="FunFam" id="3.30.565.10:FF:000010">
    <property type="entry name" value="Sensor histidine kinase RcsC"/>
    <property type="match status" value="1"/>
</dbReference>
<evidence type="ECO:0000256" key="5">
    <source>
        <dbReference type="ARBA" id="ARBA00022777"/>
    </source>
</evidence>
<dbReference type="Gene3D" id="1.10.287.130">
    <property type="match status" value="1"/>
</dbReference>
<evidence type="ECO:0000313" key="8">
    <source>
        <dbReference type="EMBL" id="OGD08358.1"/>
    </source>
</evidence>
<comment type="caution">
    <text evidence="8">The sequence shown here is derived from an EMBL/GenBank/DDBJ whole genome shotgun (WGS) entry which is preliminary data.</text>
</comment>
<dbReference type="InterPro" id="IPR004358">
    <property type="entry name" value="Sig_transdc_His_kin-like_C"/>
</dbReference>
<dbReference type="InterPro" id="IPR003018">
    <property type="entry name" value="GAF"/>
</dbReference>
<dbReference type="Pfam" id="PF00512">
    <property type="entry name" value="HisKA"/>
    <property type="match status" value="1"/>
</dbReference>
<dbReference type="FunFam" id="1.10.287.130:FF:000001">
    <property type="entry name" value="Two-component sensor histidine kinase"/>
    <property type="match status" value="1"/>
</dbReference>
<dbReference type="InterPro" id="IPR005467">
    <property type="entry name" value="His_kinase_dom"/>
</dbReference>
<dbReference type="SUPFAM" id="SSF47384">
    <property type="entry name" value="Homodimeric domain of signal transducing histidine kinase"/>
    <property type="match status" value="1"/>
</dbReference>
<dbReference type="SUPFAM" id="SSF55781">
    <property type="entry name" value="GAF domain-like"/>
    <property type="match status" value="1"/>
</dbReference>
<evidence type="ECO:0000256" key="6">
    <source>
        <dbReference type="ARBA" id="ARBA00023012"/>
    </source>
</evidence>
<dbReference type="SMART" id="SM00388">
    <property type="entry name" value="HisKA"/>
    <property type="match status" value="1"/>
</dbReference>
<dbReference type="InterPro" id="IPR003661">
    <property type="entry name" value="HisK_dim/P_dom"/>
</dbReference>
<dbReference type="InterPro" id="IPR029016">
    <property type="entry name" value="GAF-like_dom_sf"/>
</dbReference>
<dbReference type="Proteomes" id="UP000176424">
    <property type="component" value="Unassembled WGS sequence"/>
</dbReference>
<dbReference type="InterPro" id="IPR036097">
    <property type="entry name" value="HisK_dim/P_sf"/>
</dbReference>
<keyword evidence="6" id="KW-0902">Two-component regulatory system</keyword>
<dbReference type="EC" id="2.7.13.3" evidence="2"/>
<dbReference type="PRINTS" id="PR00344">
    <property type="entry name" value="BCTRLSENSOR"/>
</dbReference>
<accession>A0A1F4ZQJ6</accession>
<dbReference type="AlphaFoldDB" id="A0A1F4ZQJ6"/>
<organism evidence="8 9">
    <name type="scientific">Candidatus Amesbacteria bacterium RIFOXYB1_FULL_44_23</name>
    <dbReference type="NCBI Taxonomy" id="1797263"/>
    <lineage>
        <taxon>Bacteria</taxon>
        <taxon>Candidatus Amesiibacteriota</taxon>
    </lineage>
</organism>
<protein>
    <recommendedName>
        <fullName evidence="2">histidine kinase</fullName>
        <ecNumber evidence="2">2.7.13.3</ecNumber>
    </recommendedName>
</protein>
<evidence type="ECO:0000259" key="7">
    <source>
        <dbReference type="PROSITE" id="PS50109"/>
    </source>
</evidence>
<dbReference type="Pfam" id="PF13185">
    <property type="entry name" value="GAF_2"/>
    <property type="match status" value="1"/>
</dbReference>
<dbReference type="PANTHER" id="PTHR43047">
    <property type="entry name" value="TWO-COMPONENT HISTIDINE PROTEIN KINASE"/>
    <property type="match status" value="1"/>
</dbReference>
<dbReference type="PANTHER" id="PTHR43047:SF72">
    <property type="entry name" value="OSMOSENSING HISTIDINE PROTEIN KINASE SLN1"/>
    <property type="match status" value="1"/>
</dbReference>
<dbReference type="Gene3D" id="3.30.565.10">
    <property type="entry name" value="Histidine kinase-like ATPase, C-terminal domain"/>
    <property type="match status" value="1"/>
</dbReference>
<evidence type="ECO:0000256" key="4">
    <source>
        <dbReference type="ARBA" id="ARBA00022679"/>
    </source>
</evidence>
<dbReference type="STRING" id="1797263.A2397_03140"/>
<dbReference type="GO" id="GO:0005886">
    <property type="term" value="C:plasma membrane"/>
    <property type="evidence" value="ECO:0007669"/>
    <property type="project" value="TreeGrafter"/>
</dbReference>
<keyword evidence="4" id="KW-0808">Transferase</keyword>
<dbReference type="InterPro" id="IPR003594">
    <property type="entry name" value="HATPase_dom"/>
</dbReference>
<evidence type="ECO:0000256" key="1">
    <source>
        <dbReference type="ARBA" id="ARBA00000085"/>
    </source>
</evidence>
<dbReference type="SUPFAM" id="SSF55874">
    <property type="entry name" value="ATPase domain of HSP90 chaperone/DNA topoisomerase II/histidine kinase"/>
    <property type="match status" value="1"/>
</dbReference>
<proteinExistence type="predicted"/>
<dbReference type="InterPro" id="IPR036890">
    <property type="entry name" value="HATPase_C_sf"/>
</dbReference>
<dbReference type="PROSITE" id="PS50109">
    <property type="entry name" value="HIS_KIN"/>
    <property type="match status" value="1"/>
</dbReference>
<dbReference type="SMART" id="SM00387">
    <property type="entry name" value="HATPase_c"/>
    <property type="match status" value="1"/>
</dbReference>
<evidence type="ECO:0000313" key="9">
    <source>
        <dbReference type="Proteomes" id="UP000176424"/>
    </source>
</evidence>
<dbReference type="SMART" id="SM00065">
    <property type="entry name" value="GAF"/>
    <property type="match status" value="1"/>
</dbReference>
<dbReference type="Pfam" id="PF02518">
    <property type="entry name" value="HATPase_c"/>
    <property type="match status" value="1"/>
</dbReference>
<name>A0A1F4ZQJ6_9BACT</name>
<evidence type="ECO:0000256" key="2">
    <source>
        <dbReference type="ARBA" id="ARBA00012438"/>
    </source>
</evidence>
<dbReference type="CDD" id="cd00082">
    <property type="entry name" value="HisKA"/>
    <property type="match status" value="1"/>
</dbReference>